<reference evidence="3 5" key="1">
    <citation type="submission" date="2024-10" db="EMBL/GenBank/DDBJ databases">
        <authorList>
            <person name="Kim D."/>
        </authorList>
    </citation>
    <scope>NUCLEOTIDE SEQUENCE [LARGE SCALE GENOMIC DNA]</scope>
    <source>
        <strain evidence="3">BH-2024</strain>
    </source>
</reference>
<evidence type="ECO:0000256" key="1">
    <source>
        <dbReference type="SAM" id="MobiDB-lite"/>
    </source>
</evidence>
<keyword evidence="5" id="KW-1185">Reference proteome</keyword>
<dbReference type="InterPro" id="IPR013087">
    <property type="entry name" value="Znf_C2H2_type"/>
</dbReference>
<organism evidence="3 5">
    <name type="scientific">Heterodera trifolii</name>
    <dbReference type="NCBI Taxonomy" id="157864"/>
    <lineage>
        <taxon>Eukaryota</taxon>
        <taxon>Metazoa</taxon>
        <taxon>Ecdysozoa</taxon>
        <taxon>Nematoda</taxon>
        <taxon>Chromadorea</taxon>
        <taxon>Rhabditida</taxon>
        <taxon>Tylenchina</taxon>
        <taxon>Tylenchomorpha</taxon>
        <taxon>Tylenchoidea</taxon>
        <taxon>Heteroderidae</taxon>
        <taxon>Heteroderinae</taxon>
        <taxon>Heterodera</taxon>
    </lineage>
</organism>
<protein>
    <recommendedName>
        <fullName evidence="2">C2H2-type domain-containing protein</fullName>
    </recommendedName>
</protein>
<gene>
    <name evidence="3" type="ORF">niasHT_032151</name>
    <name evidence="4" type="ORF">niasHT_039170</name>
</gene>
<evidence type="ECO:0000313" key="4">
    <source>
        <dbReference type="EMBL" id="KAL3075090.1"/>
    </source>
</evidence>
<feature type="region of interest" description="Disordered" evidence="1">
    <location>
        <begin position="185"/>
        <end position="303"/>
    </location>
</feature>
<accession>A0ABD2HTN4</accession>
<proteinExistence type="predicted"/>
<dbReference type="EMBL" id="JBICBT010001406">
    <property type="protein sequence ID" value="KAL3068735.1"/>
    <property type="molecule type" value="Genomic_DNA"/>
</dbReference>
<dbReference type="Gene3D" id="3.30.160.60">
    <property type="entry name" value="Classic Zinc Finger"/>
    <property type="match status" value="1"/>
</dbReference>
<dbReference type="EMBL" id="JBICBT010001285">
    <property type="protein sequence ID" value="KAL3075090.1"/>
    <property type="molecule type" value="Genomic_DNA"/>
</dbReference>
<evidence type="ECO:0000259" key="2">
    <source>
        <dbReference type="PROSITE" id="PS00028"/>
    </source>
</evidence>
<evidence type="ECO:0000313" key="5">
    <source>
        <dbReference type="Proteomes" id="UP001620626"/>
    </source>
</evidence>
<evidence type="ECO:0000313" key="3">
    <source>
        <dbReference type="EMBL" id="KAL3068735.1"/>
    </source>
</evidence>
<name>A0ABD2HTN4_9BILA</name>
<dbReference type="Proteomes" id="UP001620626">
    <property type="component" value="Unassembled WGS sequence"/>
</dbReference>
<feature type="region of interest" description="Disordered" evidence="1">
    <location>
        <begin position="1"/>
        <end position="52"/>
    </location>
</feature>
<feature type="compositionally biased region" description="Low complexity" evidence="1">
    <location>
        <begin position="1"/>
        <end position="17"/>
    </location>
</feature>
<sequence length="420" mass="44610">MLSESSSIVDISSPSPSNGTQTLGTAANGIGTSHGIGTPHSSTRHDTSSPLVASETFVDDAPDDSDSSSAVFYVRNNGTDGGKQKANKKQKDKFKCANCNTNFKSDEMLELHQNNCRRSVLSAPANFCSSLSFCDICNRKFTSPRGVALHKGKAHKRESSKLAKPKNLAKCPTATRAVKLGRPRKVGVVPPTSVDTAKNGRAHSIAAVPPIGHQNLLSGRHRTKSTNAATAQQQPNANVQIPKLRRHGHPVKMEVGSSLSHQSGNKRRTNGAGGEQHRAPNGGDRPNGGGTQMDDDDGFGGEAEEDDDIVILEPETKHGIVPRNTFGTVGPQQQQQNCAASGMAVPSSSSSMISHYAGMVISACAQSNMVTFHDVNTARGTIGQISFQFMCNACRGQRGVARCFRGRAYCIMCCGHPECD</sequence>
<feature type="compositionally biased region" description="Low complexity" evidence="1">
    <location>
        <begin position="227"/>
        <end position="240"/>
    </location>
</feature>
<feature type="compositionally biased region" description="Acidic residues" evidence="1">
    <location>
        <begin position="293"/>
        <end position="303"/>
    </location>
</feature>
<dbReference type="AlphaFoldDB" id="A0ABD2HTN4"/>
<dbReference type="PROSITE" id="PS00028">
    <property type="entry name" value="ZINC_FINGER_C2H2_1"/>
    <property type="match status" value="1"/>
</dbReference>
<comment type="caution">
    <text evidence="3">The sequence shown here is derived from an EMBL/GenBank/DDBJ whole genome shotgun (WGS) entry which is preliminary data.</text>
</comment>
<feature type="domain" description="C2H2-type" evidence="2">
    <location>
        <begin position="134"/>
        <end position="155"/>
    </location>
</feature>